<organism evidence="2 3">
    <name type="scientific">Candidatus Paraluminiphilus aquimaris</name>
    <dbReference type="NCBI Taxonomy" id="2518994"/>
    <lineage>
        <taxon>Bacteria</taxon>
        <taxon>Pseudomonadati</taxon>
        <taxon>Pseudomonadota</taxon>
        <taxon>Gammaproteobacteria</taxon>
        <taxon>Cellvibrionales</taxon>
        <taxon>Halieaceae</taxon>
        <taxon>Candidatus Paraluminiphilus</taxon>
    </lineage>
</organism>
<name>A0ABY6Q6P4_9GAMM</name>
<protein>
    <submittedName>
        <fullName evidence="2">Uncharacterized protein</fullName>
    </submittedName>
</protein>
<feature type="region of interest" description="Disordered" evidence="1">
    <location>
        <begin position="1"/>
        <end position="27"/>
    </location>
</feature>
<evidence type="ECO:0000313" key="3">
    <source>
        <dbReference type="Proteomes" id="UP001317963"/>
    </source>
</evidence>
<keyword evidence="3" id="KW-1185">Reference proteome</keyword>
<feature type="compositionally biased region" description="Basic and acidic residues" evidence="1">
    <location>
        <begin position="1"/>
        <end position="10"/>
    </location>
</feature>
<gene>
    <name evidence="2" type="ORF">E0F26_09490</name>
</gene>
<reference evidence="2 3" key="1">
    <citation type="submission" date="2019-02" db="EMBL/GenBank/DDBJ databases">
        <title>Halieaceae_genomes.</title>
        <authorList>
            <person name="Li S.-H."/>
        </authorList>
    </citation>
    <scope>NUCLEOTIDE SEQUENCE [LARGE SCALE GENOMIC DNA]</scope>
    <source>
        <strain evidence="2 3">JH123</strain>
    </source>
</reference>
<feature type="compositionally biased region" description="Polar residues" evidence="1">
    <location>
        <begin position="14"/>
        <end position="27"/>
    </location>
</feature>
<sequence>MARGGFREGAGRPSGSTNKSSPEQYQRLSELAKTYSEEALQTLVDVAKNGRTDAARVSAANALLDRAYGKPAASEERSIAELPPMVIELTGPS</sequence>
<dbReference type="RefSeq" id="WP_279241419.1">
    <property type="nucleotide sequence ID" value="NZ_CP036501.1"/>
</dbReference>
<dbReference type="EMBL" id="CP036501">
    <property type="protein sequence ID" value="UZP74952.1"/>
    <property type="molecule type" value="Genomic_DNA"/>
</dbReference>
<dbReference type="Proteomes" id="UP001317963">
    <property type="component" value="Chromosome"/>
</dbReference>
<evidence type="ECO:0000313" key="2">
    <source>
        <dbReference type="EMBL" id="UZP74952.1"/>
    </source>
</evidence>
<accession>A0ABY6Q6P4</accession>
<proteinExistence type="predicted"/>
<evidence type="ECO:0000256" key="1">
    <source>
        <dbReference type="SAM" id="MobiDB-lite"/>
    </source>
</evidence>